<dbReference type="RefSeq" id="WP_042215479.1">
    <property type="nucleotide sequence ID" value="NZ_BBLU01000011.1"/>
</dbReference>
<evidence type="ECO:0000313" key="8">
    <source>
        <dbReference type="Proteomes" id="UP000183315"/>
    </source>
</evidence>
<dbReference type="InterPro" id="IPR015424">
    <property type="entry name" value="PyrdxlP-dep_Trfase"/>
</dbReference>
<dbReference type="Pfam" id="PF00155">
    <property type="entry name" value="Aminotran_1_2"/>
    <property type="match status" value="1"/>
</dbReference>
<comment type="similarity">
    <text evidence="5">Belongs to the class-II pyridoxal-phosphate-dependent aminotransferase family. MalY/PatB cystathionine beta-lyase subfamily.</text>
</comment>
<feature type="domain" description="Aminotransferase class I/classII large" evidence="6">
    <location>
        <begin position="105"/>
        <end position="373"/>
    </location>
</feature>
<evidence type="ECO:0000256" key="2">
    <source>
        <dbReference type="ARBA" id="ARBA00012224"/>
    </source>
</evidence>
<dbReference type="EMBL" id="FNZI01000007">
    <property type="protein sequence ID" value="SEJ66544.1"/>
    <property type="molecule type" value="Genomic_DNA"/>
</dbReference>
<evidence type="ECO:0000256" key="4">
    <source>
        <dbReference type="ARBA" id="ARBA00023239"/>
    </source>
</evidence>
<dbReference type="OrthoDB" id="3224382at2"/>
<keyword evidence="4 7" id="KW-0456">Lyase</keyword>
<dbReference type="EC" id="4.4.1.13" evidence="2"/>
<dbReference type="Gene3D" id="3.90.1150.10">
    <property type="entry name" value="Aspartate Aminotransferase, domain 1"/>
    <property type="match status" value="1"/>
</dbReference>
<dbReference type="PANTHER" id="PTHR43525:SF2">
    <property type="entry name" value="CYSTATHIONINE BETA-LYASE-RELATED"/>
    <property type="match status" value="1"/>
</dbReference>
<comment type="cofactor">
    <cofactor evidence="1">
        <name>pyridoxal 5'-phosphate</name>
        <dbReference type="ChEBI" id="CHEBI:597326"/>
    </cofactor>
</comment>
<name>A0A1H7API5_9MICO</name>
<dbReference type="eggNOG" id="COG1168">
    <property type="taxonomic scope" value="Bacteria"/>
</dbReference>
<dbReference type="GO" id="GO:0030170">
    <property type="term" value="F:pyridoxal phosphate binding"/>
    <property type="evidence" value="ECO:0007669"/>
    <property type="project" value="InterPro"/>
</dbReference>
<evidence type="ECO:0000256" key="3">
    <source>
        <dbReference type="ARBA" id="ARBA00022898"/>
    </source>
</evidence>
<dbReference type="SUPFAM" id="SSF53383">
    <property type="entry name" value="PLP-dependent transferases"/>
    <property type="match status" value="1"/>
</dbReference>
<gene>
    <name evidence="7" type="ORF">SAMN05421637_2605</name>
</gene>
<sequence>MTVDPFTVPLERLRRRTSAKWTKFDPDVLPLWVAEMDVDLAEPIQEALIRAVRDGDMGYPTPGPYVDAFVDFARARWPWEGLDPARVLPVQSVIMGYVDALVEVTDPGSEILVNSPVYPPFFAYLKQAGRVLREAPLGPDLRLDLEAIDRAMELATAGGRRAGYLLCNPHNPGGAVHTRAELEAVAELSRRHGVPVVSDEIHAPIVYAPHEFAPYLDVDPTGVALHAASKAWNLPAMPAALMVGGPEAAGFDSFAHGKHHGPSHLGAIAQIAAYREGGEWLEGMLAGLDRNRLLVRDLLAAHAPEVGYLVPEGTYLTWLGFGTMLGDVPSHALMTHGRLALNVGTDFGTGGAGHARMNIATSPEILEEAVRRIARTLEVAQSEGRSQVSV</sequence>
<dbReference type="STRING" id="1043493.SAMN05421637_2605"/>
<dbReference type="CDD" id="cd00609">
    <property type="entry name" value="AAT_like"/>
    <property type="match status" value="1"/>
</dbReference>
<accession>A0A1H7API5</accession>
<evidence type="ECO:0000256" key="5">
    <source>
        <dbReference type="ARBA" id="ARBA00037974"/>
    </source>
</evidence>
<keyword evidence="3" id="KW-0663">Pyridoxal phosphate</keyword>
<dbReference type="GO" id="GO:0047804">
    <property type="term" value="F:cysteine-S-conjugate beta-lyase activity"/>
    <property type="evidence" value="ECO:0007669"/>
    <property type="project" value="UniProtKB-EC"/>
</dbReference>
<dbReference type="PANTHER" id="PTHR43525">
    <property type="entry name" value="PROTEIN MALY"/>
    <property type="match status" value="1"/>
</dbReference>
<protein>
    <recommendedName>
        <fullName evidence="2">cysteine-S-conjugate beta-lyase</fullName>
        <ecNumber evidence="2">4.4.1.13</ecNumber>
    </recommendedName>
</protein>
<evidence type="ECO:0000259" key="6">
    <source>
        <dbReference type="Pfam" id="PF00155"/>
    </source>
</evidence>
<dbReference type="Proteomes" id="UP000183315">
    <property type="component" value="Unassembled WGS sequence"/>
</dbReference>
<proteinExistence type="inferred from homology"/>
<dbReference type="InterPro" id="IPR015422">
    <property type="entry name" value="PyrdxlP-dep_Trfase_small"/>
</dbReference>
<organism evidence="7 8">
    <name type="scientific">Demequina mangrovi</name>
    <dbReference type="NCBI Taxonomy" id="1043493"/>
    <lineage>
        <taxon>Bacteria</taxon>
        <taxon>Bacillati</taxon>
        <taxon>Actinomycetota</taxon>
        <taxon>Actinomycetes</taxon>
        <taxon>Micrococcales</taxon>
        <taxon>Demequinaceae</taxon>
        <taxon>Demequina</taxon>
    </lineage>
</organism>
<dbReference type="Gene3D" id="3.40.640.10">
    <property type="entry name" value="Type I PLP-dependent aspartate aminotransferase-like (Major domain)"/>
    <property type="match status" value="1"/>
</dbReference>
<reference evidence="8" key="1">
    <citation type="submission" date="2016-10" db="EMBL/GenBank/DDBJ databases">
        <authorList>
            <person name="Varghese N."/>
        </authorList>
    </citation>
    <scope>NUCLEOTIDE SEQUENCE [LARGE SCALE GENOMIC DNA]</scope>
    <source>
        <strain evidence="8">DSM 24868</strain>
    </source>
</reference>
<keyword evidence="8" id="KW-1185">Reference proteome</keyword>
<dbReference type="InterPro" id="IPR015421">
    <property type="entry name" value="PyrdxlP-dep_Trfase_major"/>
</dbReference>
<dbReference type="InterPro" id="IPR051798">
    <property type="entry name" value="Class-II_PLP-Dep_Aminotrans"/>
</dbReference>
<evidence type="ECO:0000256" key="1">
    <source>
        <dbReference type="ARBA" id="ARBA00001933"/>
    </source>
</evidence>
<dbReference type="AlphaFoldDB" id="A0A1H7API5"/>
<evidence type="ECO:0000313" key="7">
    <source>
        <dbReference type="EMBL" id="SEJ66544.1"/>
    </source>
</evidence>
<dbReference type="InterPro" id="IPR004839">
    <property type="entry name" value="Aminotransferase_I/II_large"/>
</dbReference>